<name>A0A920C6T2_9BACI</name>
<comment type="similarity">
    <text evidence="8">Belongs to the bacterial reverse transcriptase family.</text>
</comment>
<dbReference type="EMBL" id="BORP01000006">
    <property type="protein sequence ID" value="GIO28271.1"/>
    <property type="molecule type" value="Genomic_DNA"/>
</dbReference>
<dbReference type="InterPro" id="IPR043128">
    <property type="entry name" value="Rev_trsase/Diguanyl_cyclase"/>
</dbReference>
<evidence type="ECO:0000256" key="9">
    <source>
        <dbReference type="ARBA" id="ARBA00048173"/>
    </source>
</evidence>
<reference evidence="11" key="1">
    <citation type="submission" date="2021-03" db="EMBL/GenBank/DDBJ databases">
        <title>Antimicrobial resistance genes in bacteria isolated from Japanese honey, and their potential for conferring macrolide and lincosamide resistance in the American foulbrood pathogen Paenibacillus larvae.</title>
        <authorList>
            <person name="Okamoto M."/>
            <person name="Kumagai M."/>
            <person name="Kanamori H."/>
            <person name="Takamatsu D."/>
        </authorList>
    </citation>
    <scope>NUCLEOTIDE SEQUENCE</scope>
    <source>
        <strain evidence="11">J43TS3</strain>
    </source>
</reference>
<dbReference type="InterPro" id="IPR000123">
    <property type="entry name" value="Reverse_transcriptase_msDNA"/>
</dbReference>
<evidence type="ECO:0000313" key="11">
    <source>
        <dbReference type="EMBL" id="GIO28271.1"/>
    </source>
</evidence>
<keyword evidence="5" id="KW-0460">Magnesium</keyword>
<dbReference type="Pfam" id="PF00078">
    <property type="entry name" value="RVT_1"/>
    <property type="match status" value="1"/>
</dbReference>
<protein>
    <recommendedName>
        <fullName evidence="1">RNA-directed DNA polymerase</fullName>
        <ecNumber evidence="1">2.7.7.49</ecNumber>
    </recommendedName>
</protein>
<keyword evidence="2" id="KW-0808">Transferase</keyword>
<dbReference type="PROSITE" id="PS50878">
    <property type="entry name" value="RT_POL"/>
    <property type="match status" value="1"/>
</dbReference>
<evidence type="ECO:0000256" key="8">
    <source>
        <dbReference type="ARBA" id="ARBA00034120"/>
    </source>
</evidence>
<accession>A0A920C6T2</accession>
<dbReference type="InterPro" id="IPR000477">
    <property type="entry name" value="RT_dom"/>
</dbReference>
<dbReference type="PRINTS" id="PR00866">
    <property type="entry name" value="RNADNAPOLMS"/>
</dbReference>
<dbReference type="Proteomes" id="UP000676917">
    <property type="component" value="Unassembled WGS sequence"/>
</dbReference>
<keyword evidence="6" id="KW-0695">RNA-directed DNA polymerase</keyword>
<feature type="domain" description="Reverse transcriptase" evidence="10">
    <location>
        <begin position="1"/>
        <end position="180"/>
    </location>
</feature>
<evidence type="ECO:0000256" key="2">
    <source>
        <dbReference type="ARBA" id="ARBA00022679"/>
    </source>
</evidence>
<evidence type="ECO:0000256" key="1">
    <source>
        <dbReference type="ARBA" id="ARBA00012493"/>
    </source>
</evidence>
<keyword evidence="7" id="KW-0051">Antiviral defense</keyword>
<dbReference type="PANTHER" id="PTHR34047:SF7">
    <property type="entry name" value="RNA-DIRECTED DNA POLYMERASE"/>
    <property type="match status" value="1"/>
</dbReference>
<dbReference type="PANTHER" id="PTHR34047">
    <property type="entry name" value="NUCLEAR INTRON MATURASE 1, MITOCHONDRIAL-RELATED"/>
    <property type="match status" value="1"/>
</dbReference>
<comment type="catalytic activity">
    <reaction evidence="9">
        <text>DNA(n) + a 2'-deoxyribonucleoside 5'-triphosphate = DNA(n+1) + diphosphate</text>
        <dbReference type="Rhea" id="RHEA:22508"/>
        <dbReference type="Rhea" id="RHEA-COMP:17339"/>
        <dbReference type="Rhea" id="RHEA-COMP:17340"/>
        <dbReference type="ChEBI" id="CHEBI:33019"/>
        <dbReference type="ChEBI" id="CHEBI:61560"/>
        <dbReference type="ChEBI" id="CHEBI:173112"/>
        <dbReference type="EC" id="2.7.7.49"/>
    </reaction>
</comment>
<gene>
    <name evidence="11" type="ORF">J43TS3_28820</name>
</gene>
<comment type="caution">
    <text evidence="11">The sequence shown here is derived from an EMBL/GenBank/DDBJ whole genome shotgun (WGS) entry which is preliminary data.</text>
</comment>
<dbReference type="GO" id="GO:0003964">
    <property type="term" value="F:RNA-directed DNA polymerase activity"/>
    <property type="evidence" value="ECO:0007669"/>
    <property type="project" value="UniProtKB-KW"/>
</dbReference>
<dbReference type="InterPro" id="IPR043502">
    <property type="entry name" value="DNA/RNA_pol_sf"/>
</dbReference>
<evidence type="ECO:0000313" key="12">
    <source>
        <dbReference type="Proteomes" id="UP000676917"/>
    </source>
</evidence>
<dbReference type="InterPro" id="IPR051083">
    <property type="entry name" value="GrpII_Intron_Splice-Mob/Def"/>
</dbReference>
<sequence>MILTLDYTNHPNSHGFIVGRSIKTNASKHVQRNYILNFDLENYFENINFGRVRSMFTYYFGFNNTVSSTLANTCCHYEGFLPQGASTSPIISNIISYKMDRELSKLAAKNNCIYTRYADDITLSTKSEFLQKRIALIKDNSVSLSKEINNIIKKNGFLINDSKTRLSSKYERQIVTGITVNKKLNVNRRYIRRVRSILHCIEKNIDDIEIAKSIFKEKYKFR</sequence>
<keyword evidence="4" id="KW-0479">Metal-binding</keyword>
<evidence type="ECO:0000256" key="4">
    <source>
        <dbReference type="ARBA" id="ARBA00022723"/>
    </source>
</evidence>
<dbReference type="GO" id="GO:0046872">
    <property type="term" value="F:metal ion binding"/>
    <property type="evidence" value="ECO:0007669"/>
    <property type="project" value="UniProtKB-KW"/>
</dbReference>
<evidence type="ECO:0000256" key="6">
    <source>
        <dbReference type="ARBA" id="ARBA00022918"/>
    </source>
</evidence>
<dbReference type="AlphaFoldDB" id="A0A920C6T2"/>
<dbReference type="EC" id="2.7.7.49" evidence="1"/>
<proteinExistence type="inferred from homology"/>
<evidence type="ECO:0000256" key="3">
    <source>
        <dbReference type="ARBA" id="ARBA00022695"/>
    </source>
</evidence>
<dbReference type="GO" id="GO:0003723">
    <property type="term" value="F:RNA binding"/>
    <property type="evidence" value="ECO:0007669"/>
    <property type="project" value="InterPro"/>
</dbReference>
<organism evidence="11 12">
    <name type="scientific">Ornithinibacillus bavariensis</name>
    <dbReference type="NCBI Taxonomy" id="545502"/>
    <lineage>
        <taxon>Bacteria</taxon>
        <taxon>Bacillati</taxon>
        <taxon>Bacillota</taxon>
        <taxon>Bacilli</taxon>
        <taxon>Bacillales</taxon>
        <taxon>Bacillaceae</taxon>
        <taxon>Ornithinibacillus</taxon>
    </lineage>
</organism>
<evidence type="ECO:0000256" key="5">
    <source>
        <dbReference type="ARBA" id="ARBA00022842"/>
    </source>
</evidence>
<dbReference type="SUPFAM" id="SSF56672">
    <property type="entry name" value="DNA/RNA polymerases"/>
    <property type="match status" value="1"/>
</dbReference>
<keyword evidence="3" id="KW-0548">Nucleotidyltransferase</keyword>
<dbReference type="GO" id="GO:0051607">
    <property type="term" value="P:defense response to virus"/>
    <property type="evidence" value="ECO:0007669"/>
    <property type="project" value="UniProtKB-KW"/>
</dbReference>
<keyword evidence="12" id="KW-1185">Reference proteome</keyword>
<evidence type="ECO:0000256" key="7">
    <source>
        <dbReference type="ARBA" id="ARBA00023118"/>
    </source>
</evidence>
<dbReference type="CDD" id="cd03487">
    <property type="entry name" value="RT_Bac_retron_II"/>
    <property type="match status" value="1"/>
</dbReference>
<evidence type="ECO:0000259" key="10">
    <source>
        <dbReference type="PROSITE" id="PS50878"/>
    </source>
</evidence>
<dbReference type="Gene3D" id="3.30.70.270">
    <property type="match status" value="1"/>
</dbReference>